<evidence type="ECO:0008006" key="3">
    <source>
        <dbReference type="Google" id="ProtNLM"/>
    </source>
</evidence>
<dbReference type="AlphaFoldDB" id="Q2NC13"/>
<evidence type="ECO:0000313" key="1">
    <source>
        <dbReference type="EMBL" id="ABC62778.1"/>
    </source>
</evidence>
<protein>
    <recommendedName>
        <fullName evidence="3">NAD-specific glutamate dehydrogenase</fullName>
    </recommendedName>
</protein>
<proteinExistence type="predicted"/>
<name>Q2NC13_ERYLH</name>
<dbReference type="eggNOG" id="ENOG502Z89N">
    <property type="taxonomic scope" value="Bacteria"/>
</dbReference>
<dbReference type="HOGENOM" id="CLU_516536_0_0_5"/>
<organism evidence="1 2">
    <name type="scientific">Erythrobacter litoralis (strain HTCC2594)</name>
    <dbReference type="NCBI Taxonomy" id="314225"/>
    <lineage>
        <taxon>Bacteria</taxon>
        <taxon>Pseudomonadati</taxon>
        <taxon>Pseudomonadota</taxon>
        <taxon>Alphaproteobacteria</taxon>
        <taxon>Sphingomonadales</taxon>
        <taxon>Erythrobacteraceae</taxon>
        <taxon>Erythrobacter/Porphyrobacter group</taxon>
        <taxon>Erythrobacter</taxon>
    </lineage>
</organism>
<dbReference type="KEGG" id="eli:ELI_03430"/>
<sequence length="527" mass="57789">MGQFGKIVFDAQFAAFLAIGLGLTLERFLRAALEFFGELLVEAFDRGEFFHRHVGDLFQLGETFGDKQLRERFVDVELFLEHLGAFGEFLALLLARLFLGHDVDLVAGQLAGEPDILAAATDGEAELVVGHDDFDPALVLVEDHAADRRRLQRVDDERGLIFRPRYDVDLLALQFLNDSLDAATLHADAGADRVNAGIVADDADLGAAPRVAGGGLDLDDAVVNFGHFLREQLAHEIGMRAAEEDLRPAIVALDLGDDRADTLADTRGFTRDLLVAADHALGTAEIDDHVAELDRLDDAGDDFAGAVLEFFELALTLGVADLLEDHLLRALRVDTAEIDRRQRVDDEVTDRSAFFELLRGFQIDLLEIVFDFLDHFDDTPQAQIAGLRIELCANVVLCAVAVARAFLDRFFHRFDDDRLVDHLFRSDRIRNREQLGLVGGNCTGHQSSAFSSLSSNTSSAPSASRGCVAAISLSVRTSLALWICSRAKETSPARLSAIVTVSPSMPSNIPRILRWPSIFSTRLTLAS</sequence>
<evidence type="ECO:0000313" key="2">
    <source>
        <dbReference type="Proteomes" id="UP000008808"/>
    </source>
</evidence>
<dbReference type="Proteomes" id="UP000008808">
    <property type="component" value="Chromosome"/>
</dbReference>
<gene>
    <name evidence="1" type="ordered locus">ELI_03430</name>
</gene>
<keyword evidence="2" id="KW-1185">Reference proteome</keyword>
<reference evidence="2" key="1">
    <citation type="journal article" date="2009" name="J. Bacteriol.">
        <title>Complete genome sequence of Erythrobacter litoralis HTCC2594.</title>
        <authorList>
            <person name="Oh H.M."/>
            <person name="Giovannoni S.J."/>
            <person name="Ferriera S."/>
            <person name="Johnson J."/>
            <person name="Cho J.C."/>
        </authorList>
    </citation>
    <scope>NUCLEOTIDE SEQUENCE [LARGE SCALE GENOMIC DNA]</scope>
    <source>
        <strain evidence="2">HTCC2594</strain>
    </source>
</reference>
<accession>Q2NC13</accession>
<dbReference type="EMBL" id="CP000157">
    <property type="protein sequence ID" value="ABC62778.1"/>
    <property type="molecule type" value="Genomic_DNA"/>
</dbReference>